<protein>
    <submittedName>
        <fullName evidence="1">Uncharacterized protein</fullName>
    </submittedName>
</protein>
<organism evidence="1 2">
    <name type="scientific">Polyangium jinanense</name>
    <dbReference type="NCBI Taxonomy" id="2829994"/>
    <lineage>
        <taxon>Bacteria</taxon>
        <taxon>Pseudomonadati</taxon>
        <taxon>Myxococcota</taxon>
        <taxon>Polyangia</taxon>
        <taxon>Polyangiales</taxon>
        <taxon>Polyangiaceae</taxon>
        <taxon>Polyangium</taxon>
    </lineage>
</organism>
<proteinExistence type="predicted"/>
<keyword evidence="2" id="KW-1185">Reference proteome</keyword>
<dbReference type="RefSeq" id="WP_272417147.1">
    <property type="nucleotide sequence ID" value="NZ_JAGTJJ010000002.1"/>
</dbReference>
<dbReference type="EMBL" id="JAGTJJ010000002">
    <property type="protein sequence ID" value="MDC3980117.1"/>
    <property type="molecule type" value="Genomic_DNA"/>
</dbReference>
<reference evidence="1 2" key="1">
    <citation type="submission" date="2021-04" db="EMBL/GenBank/DDBJ databases">
        <title>Genome analysis of Polyangium sp.</title>
        <authorList>
            <person name="Li Y."/>
            <person name="Wang J."/>
        </authorList>
    </citation>
    <scope>NUCLEOTIDE SEQUENCE [LARGE SCALE GENOMIC DNA]</scope>
    <source>
        <strain evidence="1 2">SDU14</strain>
    </source>
</reference>
<dbReference type="AlphaFoldDB" id="A0A9X3WXW0"/>
<dbReference type="Proteomes" id="UP001151081">
    <property type="component" value="Unassembled WGS sequence"/>
</dbReference>
<sequence>MPALLLGILGALLFALIAGNRMRPHPTSMSPHPRTERRALQRSVERANAVAKALGFVAEQDAEIPTTFRLHAPEASDGVTLRMGSPAVFAGSFKEDKLVDWMKLEAKGPPGFPAGVKVRPPVQTSLERREGLPGESPTLVTPGGVKLVIENEAGAAIDIAALTGWIDSFPKGTWLVTMNAEALELRADTPAAEDAITCARMLLEEARKPRV</sequence>
<accession>A0A9X3WXW0</accession>
<evidence type="ECO:0000313" key="1">
    <source>
        <dbReference type="EMBL" id="MDC3980117.1"/>
    </source>
</evidence>
<gene>
    <name evidence="1" type="ORF">KEG57_06395</name>
</gene>
<comment type="caution">
    <text evidence="1">The sequence shown here is derived from an EMBL/GenBank/DDBJ whole genome shotgun (WGS) entry which is preliminary data.</text>
</comment>
<name>A0A9X3WXW0_9BACT</name>
<evidence type="ECO:0000313" key="2">
    <source>
        <dbReference type="Proteomes" id="UP001151081"/>
    </source>
</evidence>